<dbReference type="PANTHER" id="PTHR37329">
    <property type="entry name" value="KINETOCHORE PROTEIN SOS7"/>
    <property type="match status" value="1"/>
</dbReference>
<dbReference type="RefSeq" id="XP_018741356.1">
    <property type="nucleotide sequence ID" value="XM_018884725.1"/>
</dbReference>
<dbReference type="VEuPathDB" id="FungiDB:MSYG_4439"/>
<dbReference type="OrthoDB" id="18959at2759"/>
<dbReference type="GO" id="GO:0051315">
    <property type="term" value="P:attachment of mitotic spindle microtubules to kinetochore"/>
    <property type="evidence" value="ECO:0007669"/>
    <property type="project" value="TreeGrafter"/>
</dbReference>
<evidence type="ECO:0000259" key="1">
    <source>
        <dbReference type="Pfam" id="PF20882"/>
    </source>
</evidence>
<evidence type="ECO:0000313" key="3">
    <source>
        <dbReference type="Proteomes" id="UP000186303"/>
    </source>
</evidence>
<keyword evidence="3" id="KW-1185">Reference proteome</keyword>
<reference evidence="3" key="1">
    <citation type="journal article" date="2017" name="Nucleic Acids Res.">
        <title>Proteogenomics produces comprehensive and highly accurate protein-coding gene annotation in a complete genome assembly of Malassezia sympodialis.</title>
        <authorList>
            <person name="Zhu Y."/>
            <person name="Engstroem P.G."/>
            <person name="Tellgren-Roth C."/>
            <person name="Baudo C.D."/>
            <person name="Kennell J.C."/>
            <person name="Sun S."/>
            <person name="Billmyre R.B."/>
            <person name="Schroeder M.S."/>
            <person name="Andersson A."/>
            <person name="Holm T."/>
            <person name="Sigurgeirsson B."/>
            <person name="Wu G."/>
            <person name="Sankaranarayanan S.R."/>
            <person name="Siddharthan R."/>
            <person name="Sanyal K."/>
            <person name="Lundeberg J."/>
            <person name="Nystedt B."/>
            <person name="Boekhout T."/>
            <person name="Dawson T.L. Jr."/>
            <person name="Heitman J."/>
            <person name="Scheynius A."/>
            <person name="Lehtioe J."/>
        </authorList>
    </citation>
    <scope>NUCLEOTIDE SEQUENCE [LARGE SCALE GENOMIC DNA]</scope>
    <source>
        <strain evidence="3">ATCC 42132</strain>
    </source>
</reference>
<feature type="domain" description="Kinetochore protein Sos7 coiled-coil" evidence="1">
    <location>
        <begin position="80"/>
        <end position="157"/>
    </location>
</feature>
<dbReference type="Proteomes" id="UP000186303">
    <property type="component" value="Chromosome 8"/>
</dbReference>
<dbReference type="GO" id="GO:0000776">
    <property type="term" value="C:kinetochore"/>
    <property type="evidence" value="ECO:0007669"/>
    <property type="project" value="InterPro"/>
</dbReference>
<dbReference type="HOGENOM" id="CLU_044249_0_0_1"/>
<dbReference type="InterPro" id="IPR037475">
    <property type="entry name" value="Sos7"/>
</dbReference>
<gene>
    <name evidence="2" type="ORF">MSYG_4439</name>
</gene>
<protein>
    <recommendedName>
        <fullName evidence="1">Kinetochore protein Sos7 coiled-coil domain-containing protein</fullName>
    </recommendedName>
</protein>
<dbReference type="PANTHER" id="PTHR37329:SF1">
    <property type="entry name" value="KINETOCHORE PROTEIN SOS7"/>
    <property type="match status" value="1"/>
</dbReference>
<dbReference type="EMBL" id="LT671828">
    <property type="protein sequence ID" value="SHO80084.1"/>
    <property type="molecule type" value="Genomic_DNA"/>
</dbReference>
<dbReference type="OMA" id="RFMADIQ"/>
<dbReference type="Pfam" id="PF20882">
    <property type="entry name" value="Sos7"/>
    <property type="match status" value="1"/>
</dbReference>
<organism evidence="2 3">
    <name type="scientific">Malassezia sympodialis (strain ATCC 42132)</name>
    <name type="common">Atopic eczema-associated yeast</name>
    <dbReference type="NCBI Taxonomy" id="1230383"/>
    <lineage>
        <taxon>Eukaryota</taxon>
        <taxon>Fungi</taxon>
        <taxon>Dikarya</taxon>
        <taxon>Basidiomycota</taxon>
        <taxon>Ustilaginomycotina</taxon>
        <taxon>Malasseziomycetes</taxon>
        <taxon>Malasseziales</taxon>
        <taxon>Malasseziaceae</taxon>
        <taxon>Malassezia</taxon>
    </lineage>
</organism>
<dbReference type="AlphaFoldDB" id="M5EQU2"/>
<name>M5EQU2_MALS4</name>
<dbReference type="GO" id="GO:0034501">
    <property type="term" value="P:protein localization to kinetochore"/>
    <property type="evidence" value="ECO:0007669"/>
    <property type="project" value="InterPro"/>
</dbReference>
<dbReference type="InterPro" id="IPR048781">
    <property type="entry name" value="Sos7_CC"/>
</dbReference>
<accession>M5EQU2</accession>
<sequence length="374" mass="41818">MAQDPAAVRDDAAVQEGIARARALIDVQAREVSGVQALKDRMLHMHDDGDVADDQELQLDWDLYREVPATMEQEEALLLDYFRKLKFIYLELETKLRFLADLQDDPETGQEPQILSTADVTQREHECKRVKQQLVEAKTRVRDLRSDIDHIADAMAEPWAAVERGTTEAHTLLSEITDMELELAKIKAAEGTQGALTTAELEAVCDEQIVTMQTLDDETTHTVHEMEQAKRDLNEALRVLERLKSERSSAEKHANEAKLGMGRDSGRDWELERLCTKHATMLETLQAALGITRLAAPTARELHITLAVPAEQGGQRTLQLQFDEPGGALVDVQLLDAEQAPVAMSEGLQRYCREAIHTNHAAALVQAVWCTYVA</sequence>
<dbReference type="KEGG" id="msym:MSY001_2854"/>
<proteinExistence type="predicted"/>
<evidence type="ECO:0000313" key="2">
    <source>
        <dbReference type="EMBL" id="SHO80084.1"/>
    </source>
</evidence>